<dbReference type="AlphaFoldDB" id="A0A9W6RGK9"/>
<evidence type="ECO:0000313" key="2">
    <source>
        <dbReference type="Proteomes" id="UP001165135"/>
    </source>
</evidence>
<evidence type="ECO:0000313" key="1">
    <source>
        <dbReference type="EMBL" id="GLY73677.1"/>
    </source>
</evidence>
<name>A0A9W6RGK9_9ACTN</name>
<protein>
    <submittedName>
        <fullName evidence="1">Uncharacterized protein</fullName>
    </submittedName>
</protein>
<gene>
    <name evidence="1" type="ORF">Airi01_019440</name>
</gene>
<reference evidence="1" key="1">
    <citation type="submission" date="2023-03" db="EMBL/GenBank/DDBJ databases">
        <title>Actinoallomurus iriomotensis NBRC 103681.</title>
        <authorList>
            <person name="Ichikawa N."/>
            <person name="Sato H."/>
            <person name="Tonouchi N."/>
        </authorList>
    </citation>
    <scope>NUCLEOTIDE SEQUENCE</scope>
    <source>
        <strain evidence="1">NBRC 103681</strain>
    </source>
</reference>
<sequence>MEGNGHDDSDVKQELQVRIAAQRLLARHLALPHDGIAAEQNMTAPEKYWASHPNSNHVWPADWQVAPSGPPGMAPLVRRP</sequence>
<dbReference type="EMBL" id="BSTJ01000002">
    <property type="protein sequence ID" value="GLY73677.1"/>
    <property type="molecule type" value="Genomic_DNA"/>
</dbReference>
<proteinExistence type="predicted"/>
<accession>A0A9W6RGK9</accession>
<organism evidence="1 2">
    <name type="scientific">Actinoallomurus iriomotensis</name>
    <dbReference type="NCBI Taxonomy" id="478107"/>
    <lineage>
        <taxon>Bacteria</taxon>
        <taxon>Bacillati</taxon>
        <taxon>Actinomycetota</taxon>
        <taxon>Actinomycetes</taxon>
        <taxon>Streptosporangiales</taxon>
        <taxon>Thermomonosporaceae</taxon>
        <taxon>Actinoallomurus</taxon>
    </lineage>
</organism>
<dbReference type="Proteomes" id="UP001165135">
    <property type="component" value="Unassembled WGS sequence"/>
</dbReference>
<comment type="caution">
    <text evidence="1">The sequence shown here is derived from an EMBL/GenBank/DDBJ whole genome shotgun (WGS) entry which is preliminary data.</text>
</comment>